<reference evidence="7 8" key="1">
    <citation type="submission" date="2018-01" db="EMBL/GenBank/DDBJ databases">
        <title>Whole genome analyses suggest that Burkholderia sensu lato contains two further novel genera in the rhizoxinica-symbiotica group Mycetohabitans gen. nov., and Trinickia gen. nov.: implications for the evolution of diazotrophy and nodulation in the Burkholderiaceae.</title>
        <authorList>
            <person name="Estrada-de los Santos P."/>
            <person name="Palmer M."/>
            <person name="Chavez-Ramirez B."/>
            <person name="Beukes C."/>
            <person name="Steenkamp E.T."/>
            <person name="Hirsch A.M."/>
            <person name="Manyaka P."/>
            <person name="Maluk M."/>
            <person name="Lafos M."/>
            <person name="Crook M."/>
            <person name="Gross E."/>
            <person name="Simon M.F."/>
            <person name="Bueno dos Reis Junior F."/>
            <person name="Poole P.S."/>
            <person name="Venter S.N."/>
            <person name="James E.K."/>
        </authorList>
    </citation>
    <scope>NUCLEOTIDE SEQUENCE [LARGE SCALE GENOMIC DNA]</scope>
    <source>
        <strain evidence="7 8">JPY 581</strain>
    </source>
</reference>
<evidence type="ECO:0000313" key="7">
    <source>
        <dbReference type="EMBL" id="PMS30155.1"/>
    </source>
</evidence>
<comment type="cofactor">
    <cofactor evidence="1">
        <name>Zn(2+)</name>
        <dbReference type="ChEBI" id="CHEBI:29105"/>
    </cofactor>
</comment>
<comment type="caution">
    <text evidence="7">The sequence shown here is derived from an EMBL/GenBank/DDBJ whole genome shotgun (WGS) entry which is preliminary data.</text>
</comment>
<dbReference type="SMART" id="SM00849">
    <property type="entry name" value="Lactamase_B"/>
    <property type="match status" value="1"/>
</dbReference>
<protein>
    <submittedName>
        <fullName evidence="7">N-acyl homoserine lactonase family protein</fullName>
    </submittedName>
</protein>
<proteinExistence type="inferred from homology"/>
<dbReference type="EMBL" id="PNYC01000033">
    <property type="protein sequence ID" value="PMS30155.1"/>
    <property type="molecule type" value="Genomic_DNA"/>
</dbReference>
<dbReference type="SUPFAM" id="SSF56281">
    <property type="entry name" value="Metallo-hydrolase/oxidoreductase"/>
    <property type="match status" value="1"/>
</dbReference>
<dbReference type="PANTHER" id="PTHR42978">
    <property type="entry name" value="QUORUM-QUENCHING LACTONASE YTNP-RELATED-RELATED"/>
    <property type="match status" value="1"/>
</dbReference>
<evidence type="ECO:0000256" key="3">
    <source>
        <dbReference type="ARBA" id="ARBA00022723"/>
    </source>
</evidence>
<gene>
    <name evidence="7" type="ORF">C0Z20_30175</name>
</gene>
<feature type="domain" description="Metallo-beta-lactamase" evidence="6">
    <location>
        <begin position="39"/>
        <end position="239"/>
    </location>
</feature>
<dbReference type="STRING" id="863227.GCA_000373005_04197"/>
<dbReference type="PANTHER" id="PTHR42978:SF7">
    <property type="entry name" value="METALLO-HYDROLASE RV2300C-RELATED"/>
    <property type="match status" value="1"/>
</dbReference>
<keyword evidence="3" id="KW-0479">Metal-binding</keyword>
<evidence type="ECO:0000256" key="2">
    <source>
        <dbReference type="ARBA" id="ARBA00007749"/>
    </source>
</evidence>
<evidence type="ECO:0000256" key="5">
    <source>
        <dbReference type="ARBA" id="ARBA00022833"/>
    </source>
</evidence>
<dbReference type="AlphaFoldDB" id="A0A2N7WLI4"/>
<keyword evidence="5" id="KW-0862">Zinc</keyword>
<dbReference type="RefSeq" id="WP_018442795.1">
    <property type="nucleotide sequence ID" value="NZ_KB890193.1"/>
</dbReference>
<keyword evidence="4" id="KW-0378">Hydrolase</keyword>
<comment type="similarity">
    <text evidence="2">Belongs to the metallo-beta-lactamase superfamily.</text>
</comment>
<evidence type="ECO:0000313" key="8">
    <source>
        <dbReference type="Proteomes" id="UP000235777"/>
    </source>
</evidence>
<organism evidence="7 8">
    <name type="scientific">Trinickia symbiotica</name>
    <dbReference type="NCBI Taxonomy" id="863227"/>
    <lineage>
        <taxon>Bacteria</taxon>
        <taxon>Pseudomonadati</taxon>
        <taxon>Pseudomonadota</taxon>
        <taxon>Betaproteobacteria</taxon>
        <taxon>Burkholderiales</taxon>
        <taxon>Burkholderiaceae</taxon>
        <taxon>Trinickia</taxon>
    </lineage>
</organism>
<keyword evidence="8" id="KW-1185">Reference proteome</keyword>
<evidence type="ECO:0000259" key="6">
    <source>
        <dbReference type="SMART" id="SM00849"/>
    </source>
</evidence>
<dbReference type="OrthoDB" id="5443440at2"/>
<dbReference type="GO" id="GO:0016787">
    <property type="term" value="F:hydrolase activity"/>
    <property type="evidence" value="ECO:0007669"/>
    <property type="project" value="UniProtKB-KW"/>
</dbReference>
<dbReference type="InterPro" id="IPR036866">
    <property type="entry name" value="RibonucZ/Hydroxyglut_hydro"/>
</dbReference>
<dbReference type="Pfam" id="PF00753">
    <property type="entry name" value="Lactamase_B"/>
    <property type="match status" value="1"/>
</dbReference>
<dbReference type="Gene3D" id="3.60.15.10">
    <property type="entry name" value="Ribonuclease Z/Hydroxyacylglutathione hydrolase-like"/>
    <property type="match status" value="1"/>
</dbReference>
<dbReference type="InterPro" id="IPR001279">
    <property type="entry name" value="Metallo-B-lactamas"/>
</dbReference>
<dbReference type="InterPro" id="IPR051013">
    <property type="entry name" value="MBL_superfamily_lactonases"/>
</dbReference>
<accession>A0A2N7WLI4</accession>
<dbReference type="CDD" id="cd07729">
    <property type="entry name" value="AHL_lactonase_MBL-fold"/>
    <property type="match status" value="1"/>
</dbReference>
<name>A0A2N7WLI4_9BURK</name>
<sequence>MSAPAYEIFAIRFATMHRRRRDNFIHPVTDEPDKPTELDFYVWLIVGNGKVVLVDTGFSHASSLARGRPYLIEPASALRDLGYPPESVQDVIVTHLHYDHAGNVGDYGHARIWLQERELQYATGKCMCEPRLNYFFATDDIAVLLKRLYRGDVRLIQGSYSLHDGIELHAIGGHTDGLQVVRVRTSRGWIVLASDAAHYYENYQTRNPFPALYKIDELLAGYSRIERLADGPEFIIPGHDPLVGERYPSTGLPTPYAHRIA</sequence>
<evidence type="ECO:0000256" key="4">
    <source>
        <dbReference type="ARBA" id="ARBA00022801"/>
    </source>
</evidence>
<dbReference type="Proteomes" id="UP000235777">
    <property type="component" value="Unassembled WGS sequence"/>
</dbReference>
<evidence type="ECO:0000256" key="1">
    <source>
        <dbReference type="ARBA" id="ARBA00001947"/>
    </source>
</evidence>
<dbReference type="GO" id="GO:0046872">
    <property type="term" value="F:metal ion binding"/>
    <property type="evidence" value="ECO:0007669"/>
    <property type="project" value="UniProtKB-KW"/>
</dbReference>